<evidence type="ECO:0000256" key="3">
    <source>
        <dbReference type="ARBA" id="ARBA00022679"/>
    </source>
</evidence>
<dbReference type="PRINTS" id="PR00508">
    <property type="entry name" value="S21N4MTFRASE"/>
</dbReference>
<dbReference type="InterPro" id="IPR001091">
    <property type="entry name" value="RM_Methyltransferase"/>
</dbReference>
<dbReference type="GO" id="GO:0032259">
    <property type="term" value="P:methylation"/>
    <property type="evidence" value="ECO:0007669"/>
    <property type="project" value="UniProtKB-KW"/>
</dbReference>
<accession>A0A6I4YJ59</accession>
<dbReference type="Gene3D" id="3.40.50.150">
    <property type="entry name" value="Vaccinia Virus protein VP39"/>
    <property type="match status" value="1"/>
</dbReference>
<dbReference type="AlphaFoldDB" id="A0A6I4YJ59"/>
<evidence type="ECO:0000313" key="6">
    <source>
        <dbReference type="EMBL" id="MXV20016.1"/>
    </source>
</evidence>
<gene>
    <name evidence="6" type="ORF">GLX28_10230</name>
</gene>
<dbReference type="EMBL" id="WVHK01000032">
    <property type="protein sequence ID" value="MXV20016.1"/>
    <property type="molecule type" value="Genomic_DNA"/>
</dbReference>
<comment type="caution">
    <text evidence="6">The sequence shown here is derived from an EMBL/GenBank/DDBJ whole genome shotgun (WGS) entry which is preliminary data.</text>
</comment>
<dbReference type="PROSITE" id="PS00092">
    <property type="entry name" value="N6_MTASE"/>
    <property type="match status" value="1"/>
</dbReference>
<proteinExistence type="inferred from homology"/>
<dbReference type="SUPFAM" id="SSF53335">
    <property type="entry name" value="S-adenosyl-L-methionine-dependent methyltransferases"/>
    <property type="match status" value="1"/>
</dbReference>
<evidence type="ECO:0000259" key="5">
    <source>
        <dbReference type="Pfam" id="PF01555"/>
    </source>
</evidence>
<keyword evidence="4" id="KW-0949">S-adenosyl-L-methionine</keyword>
<keyword evidence="2 6" id="KW-0489">Methyltransferase</keyword>
<dbReference type="PIRSF" id="PIRSF015855">
    <property type="entry name" value="TypeIII_Mtase_mKpnI"/>
    <property type="match status" value="1"/>
</dbReference>
<dbReference type="GO" id="GO:0008170">
    <property type="term" value="F:N-methyltransferase activity"/>
    <property type="evidence" value="ECO:0007669"/>
    <property type="project" value="InterPro"/>
</dbReference>
<dbReference type="Proteomes" id="UP000430519">
    <property type="component" value="Unassembled WGS sequence"/>
</dbReference>
<dbReference type="InterPro" id="IPR002295">
    <property type="entry name" value="N4/N6-MTase_EcoPI_Mod-like"/>
</dbReference>
<sequence length="625" mass="70761">MTIEELKRSERMDEDRVMALKTLFPEVFLDGQFNAQVLKEILESPSKPPIEGGEFYGLSWPGKRQARKLAAMPSRNTLKQLEVFGNSDGSNLLIFGDNLEVIKIIKKAYLKSIKLIYIDPPYNTGKDFIYRDDYSTGVEEYLVETNQADSSGKLVSNPKSDGRFHSRWLSMIYTRLLAAKELLRDDGTILVSINDIEFANLKLLMDEVFGEENFITSFIWNNDGNIDQQSKIKVNHEYIIMYSFDSENLKKPKVIDPNIEETSKIFNDAIENTIIKNGPANPPSRIKVPVGFPADFSEGVIRATSSGFPIIHSDIIVKDYCVQNEFEIESGWSSKNLVNLFINNQFSEILDAEGKSTTFYIRSTGAIYMRKSRSEDQGHVLSVLRNLGTSKQSSNLLKEWGLNFSFPKPIYLIQYLCSIFTDKNSNDIVMDFFAGSGTTAHAVIRQNKADGGNRRFLCVQISDEYTYEKSSGKLSDITFQRIKKSIEKDGRVSDSFRVYATSSSNIKKWNPQRMSIGELNGSLFDSQLIADYKPSDVITEILLLEGFPLESRVEQSPDFDDVVHVVTHPERSYRLLICLSTDPLLDGTIEAARQFPKDTFVCLESSLNDQLKVRLADAVENVKTL</sequence>
<dbReference type="InterPro" id="IPR002052">
    <property type="entry name" value="DNA_methylase_N6_adenine_CS"/>
</dbReference>
<evidence type="ECO:0000256" key="1">
    <source>
        <dbReference type="ARBA" id="ARBA00006594"/>
    </source>
</evidence>
<comment type="similarity">
    <text evidence="1">Belongs to the N(4)/N(6)-methyltransferase family.</text>
</comment>
<name>A0A6I4YJ59_9DEIO</name>
<dbReference type="InterPro" id="IPR002941">
    <property type="entry name" value="DNA_methylase_N4/N6"/>
</dbReference>
<organism evidence="6 7">
    <name type="scientific">Deinococcus xianganensis</name>
    <dbReference type="NCBI Taxonomy" id="1507289"/>
    <lineage>
        <taxon>Bacteria</taxon>
        <taxon>Thermotogati</taxon>
        <taxon>Deinococcota</taxon>
        <taxon>Deinococci</taxon>
        <taxon>Deinococcales</taxon>
        <taxon>Deinococcaceae</taxon>
        <taxon>Deinococcus</taxon>
    </lineage>
</organism>
<evidence type="ECO:0000256" key="2">
    <source>
        <dbReference type="ARBA" id="ARBA00022603"/>
    </source>
</evidence>
<dbReference type="InterPro" id="IPR029063">
    <property type="entry name" value="SAM-dependent_MTases_sf"/>
</dbReference>
<dbReference type="GO" id="GO:0003677">
    <property type="term" value="F:DNA binding"/>
    <property type="evidence" value="ECO:0007669"/>
    <property type="project" value="InterPro"/>
</dbReference>
<reference evidence="6 7" key="1">
    <citation type="submission" date="2019-11" db="EMBL/GenBank/DDBJ databases">
        <title>Genome sequence of Deinococcus xianganensis Y35, AI-2 producing algicidal bacterium, isolated from lake water.</title>
        <authorList>
            <person name="Li Y."/>
        </authorList>
    </citation>
    <scope>NUCLEOTIDE SEQUENCE [LARGE SCALE GENOMIC DNA]</scope>
    <source>
        <strain evidence="6 7">Y35</strain>
    </source>
</reference>
<dbReference type="RefSeq" id="WP_160979149.1">
    <property type="nucleotide sequence ID" value="NZ_WVHK01000032.1"/>
</dbReference>
<keyword evidence="7" id="KW-1185">Reference proteome</keyword>
<evidence type="ECO:0000313" key="7">
    <source>
        <dbReference type="Proteomes" id="UP000430519"/>
    </source>
</evidence>
<evidence type="ECO:0000256" key="4">
    <source>
        <dbReference type="ARBA" id="ARBA00022691"/>
    </source>
</evidence>
<feature type="domain" description="DNA methylase N-4/N-6" evidence="5">
    <location>
        <begin position="113"/>
        <end position="466"/>
    </location>
</feature>
<keyword evidence="3 6" id="KW-0808">Transferase</keyword>
<protein>
    <submittedName>
        <fullName evidence="6">Site-specific DNA-methyltransferase</fullName>
    </submittedName>
</protein>
<dbReference type="Pfam" id="PF01555">
    <property type="entry name" value="N6_N4_Mtase"/>
    <property type="match status" value="1"/>
</dbReference>